<comment type="caution">
    <text evidence="1">The sequence shown here is derived from an EMBL/GenBank/DDBJ whole genome shotgun (WGS) entry which is preliminary data.</text>
</comment>
<dbReference type="Proteomes" id="UP001341840">
    <property type="component" value="Unassembled WGS sequence"/>
</dbReference>
<gene>
    <name evidence="1" type="ORF">PIB30_052127</name>
</gene>
<evidence type="ECO:0000313" key="1">
    <source>
        <dbReference type="EMBL" id="MED6184923.1"/>
    </source>
</evidence>
<dbReference type="EMBL" id="JASCZI010181618">
    <property type="protein sequence ID" value="MED6184923.1"/>
    <property type="molecule type" value="Genomic_DNA"/>
</dbReference>
<keyword evidence="2" id="KW-1185">Reference proteome</keyword>
<protein>
    <submittedName>
        <fullName evidence="1">Uncharacterized protein</fullName>
    </submittedName>
</protein>
<sequence length="84" mass="8938">MLPPPSPVRLRHPRAGVCASSVPSSRRHYIVVPVAPVFVPPPDSLSRASPCRSQCVRSLKVISLLCRSASAIVGDETVAFFSNG</sequence>
<reference evidence="1 2" key="1">
    <citation type="journal article" date="2023" name="Plants (Basel)">
        <title>Bridging the Gap: Combining Genomics and Transcriptomics Approaches to Understand Stylosanthes scabra, an Orphan Legume from the Brazilian Caatinga.</title>
        <authorList>
            <person name="Ferreira-Neto J.R.C."/>
            <person name="da Silva M.D."/>
            <person name="Binneck E."/>
            <person name="de Melo N.F."/>
            <person name="da Silva R.H."/>
            <person name="de Melo A.L.T.M."/>
            <person name="Pandolfi V."/>
            <person name="Bustamante F.O."/>
            <person name="Brasileiro-Vidal A.C."/>
            <person name="Benko-Iseppon A.M."/>
        </authorList>
    </citation>
    <scope>NUCLEOTIDE SEQUENCE [LARGE SCALE GENOMIC DNA]</scope>
    <source>
        <tissue evidence="1">Leaves</tissue>
    </source>
</reference>
<evidence type="ECO:0000313" key="2">
    <source>
        <dbReference type="Proteomes" id="UP001341840"/>
    </source>
</evidence>
<name>A0ABU6WLH5_9FABA</name>
<organism evidence="1 2">
    <name type="scientific">Stylosanthes scabra</name>
    <dbReference type="NCBI Taxonomy" id="79078"/>
    <lineage>
        <taxon>Eukaryota</taxon>
        <taxon>Viridiplantae</taxon>
        <taxon>Streptophyta</taxon>
        <taxon>Embryophyta</taxon>
        <taxon>Tracheophyta</taxon>
        <taxon>Spermatophyta</taxon>
        <taxon>Magnoliopsida</taxon>
        <taxon>eudicotyledons</taxon>
        <taxon>Gunneridae</taxon>
        <taxon>Pentapetalae</taxon>
        <taxon>rosids</taxon>
        <taxon>fabids</taxon>
        <taxon>Fabales</taxon>
        <taxon>Fabaceae</taxon>
        <taxon>Papilionoideae</taxon>
        <taxon>50 kb inversion clade</taxon>
        <taxon>dalbergioids sensu lato</taxon>
        <taxon>Dalbergieae</taxon>
        <taxon>Pterocarpus clade</taxon>
        <taxon>Stylosanthes</taxon>
    </lineage>
</organism>
<proteinExistence type="predicted"/>
<accession>A0ABU6WLH5</accession>